<protein>
    <submittedName>
        <fullName evidence="1">Uncharacterized protein</fullName>
    </submittedName>
</protein>
<reference evidence="1" key="1">
    <citation type="journal article" date="2014" name="Front. Microbiol.">
        <title>High frequency of phylogenetically diverse reductive dehalogenase-homologous genes in deep subseafloor sedimentary metagenomes.</title>
        <authorList>
            <person name="Kawai M."/>
            <person name="Futagami T."/>
            <person name="Toyoda A."/>
            <person name="Takaki Y."/>
            <person name="Nishi S."/>
            <person name="Hori S."/>
            <person name="Arai W."/>
            <person name="Tsubouchi T."/>
            <person name="Morono Y."/>
            <person name="Uchiyama I."/>
            <person name="Ito T."/>
            <person name="Fujiyama A."/>
            <person name="Inagaki F."/>
            <person name="Takami H."/>
        </authorList>
    </citation>
    <scope>NUCLEOTIDE SEQUENCE</scope>
    <source>
        <strain evidence="1">Expedition CK06-06</strain>
    </source>
</reference>
<evidence type="ECO:0000313" key="1">
    <source>
        <dbReference type="EMBL" id="GAH04303.1"/>
    </source>
</evidence>
<comment type="caution">
    <text evidence="1">The sequence shown here is derived from an EMBL/GenBank/DDBJ whole genome shotgun (WGS) entry which is preliminary data.</text>
</comment>
<dbReference type="EMBL" id="BART01020494">
    <property type="protein sequence ID" value="GAH04303.1"/>
    <property type="molecule type" value="Genomic_DNA"/>
</dbReference>
<gene>
    <name evidence="1" type="ORF">S01H4_38065</name>
</gene>
<feature type="non-terminal residue" evidence="1">
    <location>
        <position position="1"/>
    </location>
</feature>
<sequence length="293" mass="32582">GNFEYHRAFMDKPDVYRCFFIERFTGTEAYNRPFWSHSVPDTSFIDNLWHEPVPFNLSSEYGLAIAHHGDYCWLSNPSGVWRAKLTEESLDLTAAVLSVRQELTKGAGRLIVELNNNEGQYASPGEGELEVLDIGCQLEVSPGYTTSQGNEISSGLAFGVDAYEHTSSGGKASLILYASDGWNLIENWRARHQFRWNKGSDEMSVKALLAFVLARVGIKLEVKSQSSVITSYYPDFTIHPNNRGDIVIGKLLSFTPDVVFIEGNKAYVVNPGSSDNSVYSYGSSHPILEGGYR</sequence>
<accession>X1E6L4</accession>
<name>X1E6L4_9ZZZZ</name>
<dbReference type="AlphaFoldDB" id="X1E6L4"/>
<organism evidence="1">
    <name type="scientific">marine sediment metagenome</name>
    <dbReference type="NCBI Taxonomy" id="412755"/>
    <lineage>
        <taxon>unclassified sequences</taxon>
        <taxon>metagenomes</taxon>
        <taxon>ecological metagenomes</taxon>
    </lineage>
</organism>
<proteinExistence type="predicted"/>
<feature type="non-terminal residue" evidence="1">
    <location>
        <position position="293"/>
    </location>
</feature>